<evidence type="ECO:0000256" key="3">
    <source>
        <dbReference type="ARBA" id="ARBA00022603"/>
    </source>
</evidence>
<dbReference type="NCBIfam" id="TIGR00006">
    <property type="entry name" value="16S rRNA (cytosine(1402)-N(4))-methyltransferase RsmH"/>
    <property type="match status" value="1"/>
</dbReference>
<dbReference type="PANTHER" id="PTHR11265">
    <property type="entry name" value="S-ADENOSYL-METHYLTRANSFERASE MRAW"/>
    <property type="match status" value="1"/>
</dbReference>
<evidence type="ECO:0000256" key="4">
    <source>
        <dbReference type="ARBA" id="ARBA00022679"/>
    </source>
</evidence>
<dbReference type="SUPFAM" id="SSF53335">
    <property type="entry name" value="S-adenosyl-L-methionine-dependent methyltransferases"/>
    <property type="match status" value="1"/>
</dbReference>
<dbReference type="SUPFAM" id="SSF81799">
    <property type="entry name" value="Putative methyltransferase TM0872, insert domain"/>
    <property type="match status" value="1"/>
</dbReference>
<dbReference type="InterPro" id="IPR002903">
    <property type="entry name" value="RsmH"/>
</dbReference>
<dbReference type="GO" id="GO:0071424">
    <property type="term" value="F:rRNA (cytosine-N4-)-methyltransferase activity"/>
    <property type="evidence" value="ECO:0007669"/>
    <property type="project" value="UniProtKB-UniRule"/>
</dbReference>
<name>A0A210RZN4_9BURK</name>
<feature type="binding site" evidence="6">
    <location>
        <position position="62"/>
    </location>
    <ligand>
        <name>S-adenosyl-L-methionine</name>
        <dbReference type="ChEBI" id="CHEBI:59789"/>
    </ligand>
</feature>
<feature type="binding site" evidence="6">
    <location>
        <position position="104"/>
    </location>
    <ligand>
        <name>S-adenosyl-L-methionine</name>
        <dbReference type="ChEBI" id="CHEBI:59789"/>
    </ligand>
</feature>
<dbReference type="InterPro" id="IPR023397">
    <property type="entry name" value="SAM-dep_MeTrfase_MraW_recog"/>
</dbReference>
<keyword evidence="2 6" id="KW-0698">rRNA processing</keyword>
<dbReference type="PIRSF" id="PIRSF004486">
    <property type="entry name" value="MraW"/>
    <property type="match status" value="1"/>
</dbReference>
<evidence type="ECO:0000256" key="6">
    <source>
        <dbReference type="HAMAP-Rule" id="MF_01007"/>
    </source>
</evidence>
<dbReference type="RefSeq" id="WP_087908462.1">
    <property type="nucleotide sequence ID" value="NZ_NAIA01000001.1"/>
</dbReference>
<dbReference type="Gene3D" id="1.10.150.170">
    <property type="entry name" value="Putative methyltransferase TM0872, insert domain"/>
    <property type="match status" value="1"/>
</dbReference>
<dbReference type="Proteomes" id="UP000196880">
    <property type="component" value="Unassembled WGS sequence"/>
</dbReference>
<keyword evidence="6" id="KW-0963">Cytoplasm</keyword>
<protein>
    <recommendedName>
        <fullName evidence="6">Ribosomal RNA small subunit methyltransferase H</fullName>
        <ecNumber evidence="6">2.1.1.199</ecNumber>
    </recommendedName>
    <alternativeName>
        <fullName evidence="6">16S rRNA m(4)C1402 methyltransferase</fullName>
    </alternativeName>
    <alternativeName>
        <fullName evidence="6">rRNA (cytosine-N(4)-)-methyltransferase RsmH</fullName>
    </alternativeName>
</protein>
<dbReference type="EC" id="2.1.1.199" evidence="6"/>
<comment type="function">
    <text evidence="6">Specifically methylates the N4 position of cytidine in position 1402 (C1402) of 16S rRNA.</text>
</comment>
<dbReference type="EMBL" id="NAIA01000001">
    <property type="protein sequence ID" value="OWF66432.1"/>
    <property type="molecule type" value="Genomic_DNA"/>
</dbReference>
<dbReference type="GO" id="GO:0070475">
    <property type="term" value="P:rRNA base methylation"/>
    <property type="evidence" value="ECO:0007669"/>
    <property type="project" value="UniProtKB-UniRule"/>
</dbReference>
<comment type="similarity">
    <text evidence="1 6">Belongs to the methyltransferase superfamily. RsmH family.</text>
</comment>
<dbReference type="GO" id="GO:0005737">
    <property type="term" value="C:cytoplasm"/>
    <property type="evidence" value="ECO:0007669"/>
    <property type="project" value="UniProtKB-SubCell"/>
</dbReference>
<comment type="catalytic activity">
    <reaction evidence="6">
        <text>cytidine(1402) in 16S rRNA + S-adenosyl-L-methionine = N(4)-methylcytidine(1402) in 16S rRNA + S-adenosyl-L-homocysteine + H(+)</text>
        <dbReference type="Rhea" id="RHEA:42928"/>
        <dbReference type="Rhea" id="RHEA-COMP:10286"/>
        <dbReference type="Rhea" id="RHEA-COMP:10287"/>
        <dbReference type="ChEBI" id="CHEBI:15378"/>
        <dbReference type="ChEBI" id="CHEBI:57856"/>
        <dbReference type="ChEBI" id="CHEBI:59789"/>
        <dbReference type="ChEBI" id="CHEBI:74506"/>
        <dbReference type="ChEBI" id="CHEBI:82748"/>
        <dbReference type="EC" id="2.1.1.199"/>
    </reaction>
</comment>
<dbReference type="HAMAP" id="MF_01007">
    <property type="entry name" value="16SrRNA_methyltr_H"/>
    <property type="match status" value="1"/>
</dbReference>
<accession>A0A210RZN4</accession>
<comment type="caution">
    <text evidence="7">The sequence shown here is derived from an EMBL/GenBank/DDBJ whole genome shotgun (WGS) entry which is preliminary data.</text>
</comment>
<reference evidence="7 8" key="1">
    <citation type="submission" date="2017-03" db="EMBL/GenBank/DDBJ databases">
        <title>New species Polynucleobacter sp. MWH-EgelM1-30-B4.</title>
        <authorList>
            <person name="Hahn M.W."/>
        </authorList>
    </citation>
    <scope>NUCLEOTIDE SEQUENCE [LARGE SCALE GENOMIC DNA]</scope>
    <source>
        <strain evidence="7 8">MWH-EgelM1-30-B4</strain>
    </source>
</reference>
<proteinExistence type="inferred from homology"/>
<evidence type="ECO:0000256" key="1">
    <source>
        <dbReference type="ARBA" id="ARBA00010396"/>
    </source>
</evidence>
<dbReference type="Gene3D" id="3.40.50.150">
    <property type="entry name" value="Vaccinia Virus protein VP39"/>
    <property type="match status" value="1"/>
</dbReference>
<dbReference type="OrthoDB" id="9806637at2"/>
<feature type="binding site" evidence="6">
    <location>
        <begin position="42"/>
        <end position="44"/>
    </location>
    <ligand>
        <name>S-adenosyl-L-methionine</name>
        <dbReference type="ChEBI" id="CHEBI:59789"/>
    </ligand>
</feature>
<comment type="subcellular location">
    <subcellularLocation>
        <location evidence="6">Cytoplasm</location>
    </subcellularLocation>
</comment>
<dbReference type="Pfam" id="PF01795">
    <property type="entry name" value="Methyltransf_5"/>
    <property type="match status" value="1"/>
</dbReference>
<dbReference type="PANTHER" id="PTHR11265:SF0">
    <property type="entry name" value="12S RRNA N4-METHYLCYTIDINE METHYLTRANSFERASE"/>
    <property type="match status" value="1"/>
</dbReference>
<evidence type="ECO:0000256" key="5">
    <source>
        <dbReference type="ARBA" id="ARBA00022691"/>
    </source>
</evidence>
<keyword evidence="8" id="KW-1185">Reference proteome</keyword>
<organism evidence="7 8">
    <name type="scientific">Polynucleobacter hirudinilacicola</name>
    <dbReference type="NCBI Taxonomy" id="1743166"/>
    <lineage>
        <taxon>Bacteria</taxon>
        <taxon>Pseudomonadati</taxon>
        <taxon>Pseudomonadota</taxon>
        <taxon>Betaproteobacteria</taxon>
        <taxon>Burkholderiales</taxon>
        <taxon>Burkholderiaceae</taxon>
        <taxon>Polynucleobacter</taxon>
    </lineage>
</organism>
<keyword evidence="5 6" id="KW-0949">S-adenosyl-L-methionine</keyword>
<evidence type="ECO:0000313" key="7">
    <source>
        <dbReference type="EMBL" id="OWF66432.1"/>
    </source>
</evidence>
<keyword evidence="3 6" id="KW-0489">Methyltransferase</keyword>
<feature type="binding site" evidence="6">
    <location>
        <position position="86"/>
    </location>
    <ligand>
        <name>S-adenosyl-L-methionine</name>
        <dbReference type="ChEBI" id="CHEBI:59789"/>
    </ligand>
</feature>
<evidence type="ECO:0000256" key="2">
    <source>
        <dbReference type="ARBA" id="ARBA00022552"/>
    </source>
</evidence>
<gene>
    <name evidence="6" type="primary">rsmH</name>
    <name evidence="7" type="ORF">B6A14_00090</name>
</gene>
<evidence type="ECO:0000313" key="8">
    <source>
        <dbReference type="Proteomes" id="UP000196880"/>
    </source>
</evidence>
<dbReference type="InterPro" id="IPR029063">
    <property type="entry name" value="SAM-dependent_MTases_sf"/>
</dbReference>
<feature type="binding site" evidence="6">
    <location>
        <position position="111"/>
    </location>
    <ligand>
        <name>S-adenosyl-L-methionine</name>
        <dbReference type="ChEBI" id="CHEBI:59789"/>
    </ligand>
</feature>
<dbReference type="AlphaFoldDB" id="A0A210RZN4"/>
<sequence length="316" mass="34893">MNINHRPVLLAEAVTALISGPLIQKQNAANNILVIDGTFGRGGHTQALLQQLPQSARMISFDKDLDAIAVAQTINDPRLTIVHDSFANMDQYAQAESADGILLDLGISSPQVDEAHRGFSFRREGPLDMRMNTDQGMTAAEWLEQAPQEEITHVIKTYGEERFAFQIAKAIVAKREEGLSPKTTTQLASLVASVVRTREAGQDPATRTFQALRIFINRELEDLELGLKAAINLLKPGARLAVISFHSLEDRIVKQFLQAHAKVEVPRGLPVREKDLPQSTLEIISRVKPSEAEVLENPRARSAIMRVAEKRMVVSA</sequence>
<keyword evidence="4 6" id="KW-0808">Transferase</keyword>